<dbReference type="AlphaFoldDB" id="A0A815BBF9"/>
<dbReference type="EMBL" id="CAJNOO010001910">
    <property type="protein sequence ID" value="CAF1213682.1"/>
    <property type="molecule type" value="Genomic_DNA"/>
</dbReference>
<comment type="caution">
    <text evidence="2">The sequence shown here is derived from an EMBL/GenBank/DDBJ whole genome shotgun (WGS) entry which is preliminary data.</text>
</comment>
<evidence type="ECO:0000313" key="1">
    <source>
        <dbReference type="EMBL" id="CAF1213682.1"/>
    </source>
</evidence>
<organism evidence="2 4">
    <name type="scientific">Rotaria sordida</name>
    <dbReference type="NCBI Taxonomy" id="392033"/>
    <lineage>
        <taxon>Eukaryota</taxon>
        <taxon>Metazoa</taxon>
        <taxon>Spiralia</taxon>
        <taxon>Gnathifera</taxon>
        <taxon>Rotifera</taxon>
        <taxon>Eurotatoria</taxon>
        <taxon>Bdelloidea</taxon>
        <taxon>Philodinida</taxon>
        <taxon>Philodinidae</taxon>
        <taxon>Rotaria</taxon>
    </lineage>
</organism>
<name>A0A815BBF9_9BILA</name>
<reference evidence="2" key="1">
    <citation type="submission" date="2021-02" db="EMBL/GenBank/DDBJ databases">
        <authorList>
            <person name="Nowell W R."/>
        </authorList>
    </citation>
    <scope>NUCLEOTIDE SEQUENCE</scope>
</reference>
<sequence length="162" mass="18763">MTQQVHSYNYDDDDDFEILYDTSSIEVPHTFESHDSKSLSLTNMDSIVEKPITHDNQIINEIKPSSSINFNNIPLRYGSAADIPYEEGFDLKTILNSKPIIPSNDIMNLLNTNKLQQQQQQQHGFFTNNLNELLISYTRDHENRIQIARQTQQDFINAMNLD</sequence>
<accession>A0A815BBF9</accession>
<dbReference type="Proteomes" id="UP000663882">
    <property type="component" value="Unassembled WGS sequence"/>
</dbReference>
<protein>
    <submittedName>
        <fullName evidence="2">Uncharacterized protein</fullName>
    </submittedName>
</protein>
<dbReference type="Proteomes" id="UP000663889">
    <property type="component" value="Unassembled WGS sequence"/>
</dbReference>
<dbReference type="OrthoDB" id="9984558at2759"/>
<proteinExistence type="predicted"/>
<dbReference type="EMBL" id="CAJNOU010001891">
    <property type="protein sequence ID" value="CAF1265407.1"/>
    <property type="molecule type" value="Genomic_DNA"/>
</dbReference>
<evidence type="ECO:0000313" key="3">
    <source>
        <dbReference type="EMBL" id="CAF4101664.1"/>
    </source>
</evidence>
<evidence type="ECO:0000313" key="4">
    <source>
        <dbReference type="Proteomes" id="UP000663889"/>
    </source>
</evidence>
<dbReference type="Proteomes" id="UP000663823">
    <property type="component" value="Unassembled WGS sequence"/>
</dbReference>
<evidence type="ECO:0000313" key="2">
    <source>
        <dbReference type="EMBL" id="CAF1265407.1"/>
    </source>
</evidence>
<gene>
    <name evidence="3" type="ORF">OTI717_LOCUS34152</name>
    <name evidence="1" type="ORF">RFH988_LOCUS25260</name>
    <name evidence="2" type="ORF">SEV965_LOCUS24464</name>
</gene>
<dbReference type="EMBL" id="CAJOAX010011880">
    <property type="protein sequence ID" value="CAF4101664.1"/>
    <property type="molecule type" value="Genomic_DNA"/>
</dbReference>